<feature type="compositionally biased region" description="Basic and acidic residues" evidence="1">
    <location>
        <begin position="19"/>
        <end position="30"/>
    </location>
</feature>
<evidence type="ECO:0000256" key="1">
    <source>
        <dbReference type="SAM" id="MobiDB-lite"/>
    </source>
</evidence>
<reference evidence="2" key="2">
    <citation type="submission" date="2015-07" db="EMBL/GenBank/DDBJ databases">
        <authorList>
            <person name="Noorani M."/>
        </authorList>
    </citation>
    <scope>NUCLEOTIDE SEQUENCE</scope>
    <source>
        <strain evidence="2">Yugu1</strain>
    </source>
</reference>
<proteinExistence type="predicted"/>
<organism evidence="2">
    <name type="scientific">Setaria italica</name>
    <name type="common">Foxtail millet</name>
    <name type="synonym">Panicum italicum</name>
    <dbReference type="NCBI Taxonomy" id="4555"/>
    <lineage>
        <taxon>Eukaryota</taxon>
        <taxon>Viridiplantae</taxon>
        <taxon>Streptophyta</taxon>
        <taxon>Embryophyta</taxon>
        <taxon>Tracheophyta</taxon>
        <taxon>Spermatophyta</taxon>
        <taxon>Magnoliopsida</taxon>
        <taxon>Liliopsida</taxon>
        <taxon>Poales</taxon>
        <taxon>Poaceae</taxon>
        <taxon>PACMAD clade</taxon>
        <taxon>Panicoideae</taxon>
        <taxon>Panicodae</taxon>
        <taxon>Paniceae</taxon>
        <taxon>Cenchrinae</taxon>
        <taxon>Setaria</taxon>
    </lineage>
</organism>
<protein>
    <submittedName>
        <fullName evidence="2">Uncharacterized protein</fullName>
    </submittedName>
</protein>
<feature type="region of interest" description="Disordered" evidence="1">
    <location>
        <begin position="110"/>
        <end position="131"/>
    </location>
</feature>
<feature type="compositionally biased region" description="Polar residues" evidence="1">
    <location>
        <begin position="115"/>
        <end position="131"/>
    </location>
</feature>
<sequence>MAVKRPSTQERGRGGGGERGTEIKRLQDKTGKRKGAAAATDPAATRMTATEKKAAFYEKIVEKDYGYLFFTDEQAQSYPGGRAAARAMNNTIRQVVKEFREPWAATSRDIPQAQALASPSQVRRSCNQRPA</sequence>
<accession>A0A368Q7R2</accession>
<feature type="region of interest" description="Disordered" evidence="1">
    <location>
        <begin position="1"/>
        <end position="47"/>
    </location>
</feature>
<dbReference type="EMBL" id="CM003529">
    <property type="protein sequence ID" value="RCV13903.1"/>
    <property type="molecule type" value="Genomic_DNA"/>
</dbReference>
<reference evidence="2" key="1">
    <citation type="journal article" date="2012" name="Nat. Biotechnol.">
        <title>Reference genome sequence of the model plant Setaria.</title>
        <authorList>
            <person name="Bennetzen J.L."/>
            <person name="Schmutz J."/>
            <person name="Wang H."/>
            <person name="Percifield R."/>
            <person name="Hawkins J."/>
            <person name="Pontaroli A.C."/>
            <person name="Estep M."/>
            <person name="Feng L."/>
            <person name="Vaughn J.N."/>
            <person name="Grimwood J."/>
            <person name="Jenkins J."/>
            <person name="Barry K."/>
            <person name="Lindquist E."/>
            <person name="Hellsten U."/>
            <person name="Deshpande S."/>
            <person name="Wang X."/>
            <person name="Wu X."/>
            <person name="Mitros T."/>
            <person name="Triplett J."/>
            <person name="Yang X."/>
            <person name="Ye C.Y."/>
            <person name="Mauro-Herrera M."/>
            <person name="Wang L."/>
            <person name="Li P."/>
            <person name="Sharma M."/>
            <person name="Sharma R."/>
            <person name="Ronald P.C."/>
            <person name="Panaud O."/>
            <person name="Kellogg E.A."/>
            <person name="Brutnell T.P."/>
            <person name="Doust A.N."/>
            <person name="Tuskan G.A."/>
            <person name="Rokhsar D."/>
            <person name="Devos K.M."/>
        </authorList>
    </citation>
    <scope>NUCLEOTIDE SEQUENCE [LARGE SCALE GENOMIC DNA]</scope>
    <source>
        <strain evidence="2">Yugu1</strain>
    </source>
</reference>
<gene>
    <name evidence="2" type="ORF">SETIT_2G383800v2</name>
</gene>
<name>A0A368Q7R2_SETIT</name>
<dbReference type="AlphaFoldDB" id="A0A368Q7R2"/>
<evidence type="ECO:0000313" key="2">
    <source>
        <dbReference type="EMBL" id="RCV13903.1"/>
    </source>
</evidence>
<feature type="compositionally biased region" description="Low complexity" evidence="1">
    <location>
        <begin position="36"/>
        <end position="47"/>
    </location>
</feature>